<keyword evidence="2" id="KW-0067">ATP-binding</keyword>
<dbReference type="GO" id="GO:0009190">
    <property type="term" value="P:cyclic nucleotide biosynthetic process"/>
    <property type="evidence" value="ECO:0007669"/>
    <property type="project" value="InterPro"/>
</dbReference>
<dbReference type="Pfam" id="PF13191">
    <property type="entry name" value="AAA_16"/>
    <property type="match status" value="1"/>
</dbReference>
<dbReference type="InterPro" id="IPR029787">
    <property type="entry name" value="Nucleotide_cyclase"/>
</dbReference>
<dbReference type="CDD" id="cd07302">
    <property type="entry name" value="CHD"/>
    <property type="match status" value="1"/>
</dbReference>
<dbReference type="InterPro" id="IPR027417">
    <property type="entry name" value="P-loop_NTPase"/>
</dbReference>
<proteinExistence type="predicted"/>
<name>A0A9C9JZM4_UNCW3</name>
<feature type="repeat" description="TPR" evidence="3">
    <location>
        <begin position="806"/>
        <end position="839"/>
    </location>
</feature>
<reference evidence="6" key="1">
    <citation type="journal article" date="2020" name="mSystems">
        <title>Genome- and Community-Level Interaction Insights into Carbon Utilization and Element Cycling Functions of Hydrothermarchaeota in Hydrothermal Sediment.</title>
        <authorList>
            <person name="Zhou Z."/>
            <person name="Liu Y."/>
            <person name="Xu W."/>
            <person name="Pan J."/>
            <person name="Luo Z.H."/>
            <person name="Li M."/>
        </authorList>
    </citation>
    <scope>NUCLEOTIDE SEQUENCE</scope>
    <source>
        <strain evidence="6">HyVt-388</strain>
    </source>
</reference>
<dbReference type="InterPro" id="IPR041664">
    <property type="entry name" value="AAA_16"/>
</dbReference>
<keyword evidence="1" id="KW-0547">Nucleotide-binding</keyword>
<feature type="repeat" description="TPR" evidence="3">
    <location>
        <begin position="646"/>
        <end position="679"/>
    </location>
</feature>
<dbReference type="SUPFAM" id="SSF52540">
    <property type="entry name" value="P-loop containing nucleoside triphosphate hydrolases"/>
    <property type="match status" value="1"/>
</dbReference>
<evidence type="ECO:0000313" key="6">
    <source>
        <dbReference type="EMBL" id="HEC78056.1"/>
    </source>
</evidence>
<evidence type="ECO:0000259" key="5">
    <source>
        <dbReference type="PROSITE" id="PS50125"/>
    </source>
</evidence>
<dbReference type="SMART" id="SM00044">
    <property type="entry name" value="CYCc"/>
    <property type="match status" value="1"/>
</dbReference>
<dbReference type="Gene3D" id="3.40.50.300">
    <property type="entry name" value="P-loop containing nucleotide triphosphate hydrolases"/>
    <property type="match status" value="1"/>
</dbReference>
<dbReference type="Proteomes" id="UP000885826">
    <property type="component" value="Unassembled WGS sequence"/>
</dbReference>
<dbReference type="EMBL" id="DRIG01000030">
    <property type="protein sequence ID" value="HEC78056.1"/>
    <property type="molecule type" value="Genomic_DNA"/>
</dbReference>
<feature type="repeat" description="TPR" evidence="3">
    <location>
        <begin position="766"/>
        <end position="799"/>
    </location>
</feature>
<evidence type="ECO:0000256" key="3">
    <source>
        <dbReference type="PROSITE-ProRule" id="PRU00339"/>
    </source>
</evidence>
<protein>
    <submittedName>
        <fullName evidence="6">Tetratricopeptide repeat protein</fullName>
    </submittedName>
</protein>
<dbReference type="SMART" id="SM00028">
    <property type="entry name" value="TPR"/>
    <property type="match status" value="9"/>
</dbReference>
<evidence type="ECO:0000256" key="2">
    <source>
        <dbReference type="ARBA" id="ARBA00022840"/>
    </source>
</evidence>
<dbReference type="GO" id="GO:0004016">
    <property type="term" value="F:adenylate cyclase activity"/>
    <property type="evidence" value="ECO:0007669"/>
    <property type="project" value="UniProtKB-ARBA"/>
</dbReference>
<dbReference type="InterPro" id="IPR011990">
    <property type="entry name" value="TPR-like_helical_dom_sf"/>
</dbReference>
<evidence type="ECO:0000256" key="1">
    <source>
        <dbReference type="ARBA" id="ARBA00022741"/>
    </source>
</evidence>
<dbReference type="PANTHER" id="PTHR16305">
    <property type="entry name" value="TESTICULAR SOLUBLE ADENYLYL CYCLASE"/>
    <property type="match status" value="1"/>
</dbReference>
<dbReference type="InterPro" id="IPR019734">
    <property type="entry name" value="TPR_rpt"/>
</dbReference>
<dbReference type="PROSITE" id="PS50125">
    <property type="entry name" value="GUANYLATE_CYCLASE_2"/>
    <property type="match status" value="1"/>
</dbReference>
<dbReference type="InterPro" id="IPR001054">
    <property type="entry name" value="A/G_cyclase"/>
</dbReference>
<evidence type="ECO:0000313" key="7">
    <source>
        <dbReference type="Proteomes" id="UP000885826"/>
    </source>
</evidence>
<dbReference type="GO" id="GO:0005737">
    <property type="term" value="C:cytoplasm"/>
    <property type="evidence" value="ECO:0007669"/>
    <property type="project" value="TreeGrafter"/>
</dbReference>
<dbReference type="Gene3D" id="1.25.40.10">
    <property type="entry name" value="Tetratricopeptide repeat domain"/>
    <property type="match status" value="2"/>
</dbReference>
<feature type="repeat" description="TPR" evidence="3">
    <location>
        <begin position="726"/>
        <end position="759"/>
    </location>
</feature>
<keyword evidence="3" id="KW-0802">TPR repeat</keyword>
<accession>A0A9C9JZM4</accession>
<dbReference type="Pfam" id="PF00211">
    <property type="entry name" value="Guanylate_cyc"/>
    <property type="match status" value="1"/>
</dbReference>
<dbReference type="Pfam" id="PF13424">
    <property type="entry name" value="TPR_12"/>
    <property type="match status" value="2"/>
</dbReference>
<comment type="caution">
    <text evidence="6">The sequence shown here is derived from an EMBL/GenBank/DDBJ whole genome shotgun (WGS) entry which is preliminary data.</text>
</comment>
<feature type="coiled-coil region" evidence="4">
    <location>
        <begin position="885"/>
        <end position="919"/>
    </location>
</feature>
<dbReference type="PROSITE" id="PS50005">
    <property type="entry name" value="TPR"/>
    <property type="match status" value="4"/>
</dbReference>
<sequence>MRENRLATILYADLTGFTKLTATLGPEKITELVNECFKIIDKIIHVHDGTILRHEGDRVMAVFGFPKSQGYDAYSAILSALRIKEAVRGLSYPIEVHIGVASGEIICDEDKIYGYVTEAASYLEETAPAGEIYIDLNCYELTKTFFDFERLSKNEKVFFRVLAEKKQQALYTNKFFNRKEEIESLSNYILKKKKVIIVTGNQGIGKTRFIHETFNRLNREEKKFNLFQTSFLTARSLQFYESILKIIMELKPDFGIKEKIALVTEESYKTNLFNQFCEIIFAAGKIKPLVLLFQYFERIDKNSFDFIKFLINNINEYDVYTIFEMHNLHNKLVDELKSATGVTPMVLELTPLDKETQFKIVKDLCDDVKLEKELLDEICRHAGGNPLFTTEICRYVKNQQDSVKLRERIKIPYRVKEVFNHLIDHIPVGIFNTLSLGAVYGYTIEKEFLKTAAPNYEETVDYGVRNDLLNSNDGELSFKNPFLREEICSRLPKSVRKTLHRKIASILRERFSTYDNDKKLAYHFKESGDYELALHYVLKWARRLKDIHANEMALEAYNEALQLCRQTNIKAEYRILKEQVDLLDLLGMCEEERSAIERLESLMAKDANDTEKLELALLKGRYLMKTSQYKKAIKLYEELRKKSDDIRVIQNLGVAYYNQSNFKAALNSLQQALKSAQKSKDIRKEAEIRGNFSLVYTKMGEKEKSLEYCNQALKLYDKLGDTVARARIIANMGSAYYYLNRFNDSLAAYQEALKVAEDIGDIMFQAKVLTNIGSLYQLLGDYDKSIKNCEKALKIVKSVMNKKWESIILNNIGNNFATVGKFEQALSFFEQALEISKEVGDKTGIVIRYGNIGDSYAHLGKPQKALEYIQKSHGLSIELNIIDWISFYKNELANAMVLNNRLEEALQLAKDAVAIARKAKNISYEINALSTQAFIYFKTGELKKAFKLSRNAVNALEKKKIIEGVVSIIYYNHYKILKSLNKDKEAYLYLEKAYNDIKERGDRISNENLRKSFFMNRKENREIKEEWEALRNQR</sequence>
<evidence type="ECO:0000256" key="4">
    <source>
        <dbReference type="SAM" id="Coils"/>
    </source>
</evidence>
<dbReference type="GO" id="GO:0005524">
    <property type="term" value="F:ATP binding"/>
    <property type="evidence" value="ECO:0007669"/>
    <property type="project" value="UniProtKB-KW"/>
</dbReference>
<dbReference type="SUPFAM" id="SSF55073">
    <property type="entry name" value="Nucleotide cyclase"/>
    <property type="match status" value="1"/>
</dbReference>
<feature type="domain" description="Guanylate cyclase" evidence="5">
    <location>
        <begin position="8"/>
        <end position="124"/>
    </location>
</feature>
<gene>
    <name evidence="6" type="ORF">ENI34_02815</name>
</gene>
<keyword evidence="4" id="KW-0175">Coiled coil</keyword>
<dbReference type="GO" id="GO:0035556">
    <property type="term" value="P:intracellular signal transduction"/>
    <property type="evidence" value="ECO:0007669"/>
    <property type="project" value="InterPro"/>
</dbReference>
<organism evidence="6 7">
    <name type="scientific">candidate division WOR-3 bacterium</name>
    <dbReference type="NCBI Taxonomy" id="2052148"/>
    <lineage>
        <taxon>Bacteria</taxon>
        <taxon>Bacteria division WOR-3</taxon>
    </lineage>
</organism>
<dbReference type="SUPFAM" id="SSF48452">
    <property type="entry name" value="TPR-like"/>
    <property type="match status" value="3"/>
</dbReference>
<dbReference type="PANTHER" id="PTHR16305:SF28">
    <property type="entry name" value="GUANYLATE CYCLASE DOMAIN-CONTAINING PROTEIN"/>
    <property type="match status" value="1"/>
</dbReference>
<dbReference type="Gene3D" id="3.30.70.1230">
    <property type="entry name" value="Nucleotide cyclase"/>
    <property type="match status" value="1"/>
</dbReference>
<dbReference type="AlphaFoldDB" id="A0A9C9JZM4"/>
<dbReference type="Pfam" id="PF13374">
    <property type="entry name" value="TPR_10"/>
    <property type="match status" value="1"/>
</dbReference>